<evidence type="ECO:0000256" key="1">
    <source>
        <dbReference type="ARBA" id="ARBA00022448"/>
    </source>
</evidence>
<dbReference type="PANTHER" id="PTHR42788">
    <property type="entry name" value="TAURINE IMPORT ATP-BINDING PROTEIN-RELATED"/>
    <property type="match status" value="1"/>
</dbReference>
<proteinExistence type="predicted"/>
<dbReference type="PROSITE" id="PS50893">
    <property type="entry name" value="ABC_TRANSPORTER_2"/>
    <property type="match status" value="1"/>
</dbReference>
<dbReference type="InterPro" id="IPR027417">
    <property type="entry name" value="P-loop_NTPase"/>
</dbReference>
<gene>
    <name evidence="5" type="ORF">ACFSUF_00620</name>
</gene>
<protein>
    <submittedName>
        <fullName evidence="5">ABC transporter ATP-binding protein</fullName>
    </submittedName>
</protein>
<evidence type="ECO:0000259" key="4">
    <source>
        <dbReference type="PROSITE" id="PS50893"/>
    </source>
</evidence>
<dbReference type="PANTHER" id="PTHR42788:SF13">
    <property type="entry name" value="ALIPHATIC SULFONATES IMPORT ATP-BINDING PROTEIN SSUB"/>
    <property type="match status" value="1"/>
</dbReference>
<keyword evidence="6" id="KW-1185">Reference proteome</keyword>
<organism evidence="5 6">
    <name type="scientific">Paenibacillus gansuensis</name>
    <dbReference type="NCBI Taxonomy" id="306542"/>
    <lineage>
        <taxon>Bacteria</taxon>
        <taxon>Bacillati</taxon>
        <taxon>Bacillota</taxon>
        <taxon>Bacilli</taxon>
        <taxon>Bacillales</taxon>
        <taxon>Paenibacillaceae</taxon>
        <taxon>Paenibacillus</taxon>
    </lineage>
</organism>
<comment type="caution">
    <text evidence="5">The sequence shown here is derived from an EMBL/GenBank/DDBJ whole genome shotgun (WGS) entry which is preliminary data.</text>
</comment>
<dbReference type="CDD" id="cd03293">
    <property type="entry name" value="ABC_NrtD_SsuB_transporters"/>
    <property type="match status" value="1"/>
</dbReference>
<keyword evidence="3 5" id="KW-0067">ATP-binding</keyword>
<dbReference type="Pfam" id="PF00005">
    <property type="entry name" value="ABC_tran"/>
    <property type="match status" value="1"/>
</dbReference>
<dbReference type="SMART" id="SM00382">
    <property type="entry name" value="AAA"/>
    <property type="match status" value="1"/>
</dbReference>
<evidence type="ECO:0000313" key="6">
    <source>
        <dbReference type="Proteomes" id="UP001597541"/>
    </source>
</evidence>
<reference evidence="6" key="1">
    <citation type="journal article" date="2019" name="Int. J. Syst. Evol. Microbiol.">
        <title>The Global Catalogue of Microorganisms (GCM) 10K type strain sequencing project: providing services to taxonomists for standard genome sequencing and annotation.</title>
        <authorList>
            <consortium name="The Broad Institute Genomics Platform"/>
            <consortium name="The Broad Institute Genome Sequencing Center for Infectious Disease"/>
            <person name="Wu L."/>
            <person name="Ma J."/>
        </authorList>
    </citation>
    <scope>NUCLEOTIDE SEQUENCE [LARGE SCALE GENOMIC DNA]</scope>
    <source>
        <strain evidence="6">KCTC 3950</strain>
    </source>
</reference>
<keyword evidence="2" id="KW-0547">Nucleotide-binding</keyword>
<dbReference type="InterPro" id="IPR003593">
    <property type="entry name" value="AAA+_ATPase"/>
</dbReference>
<dbReference type="PROSITE" id="PS00211">
    <property type="entry name" value="ABC_TRANSPORTER_1"/>
    <property type="match status" value="1"/>
</dbReference>
<accession>A0ABW5P7C1</accession>
<keyword evidence="1" id="KW-0813">Transport</keyword>
<name>A0ABW5P7C1_9BACL</name>
<sequence length="262" mass="29118">MRTGAAERLEPAQELIKVEGLNKTYVSRSKSFVALKEIDLSIPGNQFLSILGPSGCGKSTLLRILAGLEEATGGLAAVDGEEIVGPGADRGMVFQGYTLFPWLTVRQNIEYGPKLKGLPIFERRRISDHYLKLIRLERFANAFPKELSGGMKQRVAIARALANNPKVLLMDEPFGALDAQTKLEMQEMLLNVWVEEKTTVVFITHDIDEAIFLSQRVLVMGANPGRIIGDFVVNLPEGRTQEIKEDPDFLQLKRTLASMLKH</sequence>
<evidence type="ECO:0000256" key="2">
    <source>
        <dbReference type="ARBA" id="ARBA00022741"/>
    </source>
</evidence>
<feature type="domain" description="ABC transporter" evidence="4">
    <location>
        <begin position="16"/>
        <end position="247"/>
    </location>
</feature>
<dbReference type="EMBL" id="JBHUME010000002">
    <property type="protein sequence ID" value="MFD2610919.1"/>
    <property type="molecule type" value="Genomic_DNA"/>
</dbReference>
<dbReference type="GO" id="GO:0005524">
    <property type="term" value="F:ATP binding"/>
    <property type="evidence" value="ECO:0007669"/>
    <property type="project" value="UniProtKB-KW"/>
</dbReference>
<dbReference type="InterPro" id="IPR050166">
    <property type="entry name" value="ABC_transporter_ATP-bind"/>
</dbReference>
<dbReference type="InterPro" id="IPR003439">
    <property type="entry name" value="ABC_transporter-like_ATP-bd"/>
</dbReference>
<dbReference type="RefSeq" id="WP_377599090.1">
    <property type="nucleotide sequence ID" value="NZ_JBHUME010000002.1"/>
</dbReference>
<dbReference type="InterPro" id="IPR017871">
    <property type="entry name" value="ABC_transporter-like_CS"/>
</dbReference>
<dbReference type="Gene3D" id="3.40.50.300">
    <property type="entry name" value="P-loop containing nucleotide triphosphate hydrolases"/>
    <property type="match status" value="1"/>
</dbReference>
<evidence type="ECO:0000256" key="3">
    <source>
        <dbReference type="ARBA" id="ARBA00022840"/>
    </source>
</evidence>
<dbReference type="SUPFAM" id="SSF52540">
    <property type="entry name" value="P-loop containing nucleoside triphosphate hydrolases"/>
    <property type="match status" value="1"/>
</dbReference>
<dbReference type="Proteomes" id="UP001597541">
    <property type="component" value="Unassembled WGS sequence"/>
</dbReference>
<evidence type="ECO:0000313" key="5">
    <source>
        <dbReference type="EMBL" id="MFD2610919.1"/>
    </source>
</evidence>